<feature type="domain" description="SpoVT-AbrB" evidence="1">
    <location>
        <begin position="2"/>
        <end position="47"/>
    </location>
</feature>
<dbReference type="EMBL" id="AP024597">
    <property type="protein sequence ID" value="BCU68800.1"/>
    <property type="molecule type" value="Genomic_DNA"/>
</dbReference>
<dbReference type="GeneID" id="66161847"/>
<sequence length="85" mass="9640">MALKVEVGKKGYVIIPKSIRDLVGIKEGDVLILRVTDGKIILEPERKVDLESLRKYMEGHKKKISYAKEAKLGELANISLEEEFE</sequence>
<dbReference type="InterPro" id="IPR037914">
    <property type="entry name" value="SpoVT-AbrB_sf"/>
</dbReference>
<keyword evidence="3" id="KW-1185">Reference proteome</keyword>
<organism evidence="2 3">
    <name type="scientific">Stygiolobus caldivivus</name>
    <dbReference type="NCBI Taxonomy" id="2824673"/>
    <lineage>
        <taxon>Archaea</taxon>
        <taxon>Thermoproteota</taxon>
        <taxon>Thermoprotei</taxon>
        <taxon>Sulfolobales</taxon>
        <taxon>Sulfolobaceae</taxon>
        <taxon>Stygiolobus</taxon>
    </lineage>
</organism>
<dbReference type="NCBIfam" id="TIGR01439">
    <property type="entry name" value="lp_hng_hel_AbrB"/>
    <property type="match status" value="1"/>
</dbReference>
<dbReference type="PANTHER" id="PTHR34860">
    <property type="entry name" value="REPRESSOR-LIKE PROTEIN SSO7C3"/>
    <property type="match status" value="1"/>
</dbReference>
<dbReference type="PANTHER" id="PTHR34860:SF7">
    <property type="entry name" value="TRANSCRIPTION REGULATOR, SPOVT_ABRB FAMILY"/>
    <property type="match status" value="1"/>
</dbReference>
<dbReference type="InterPro" id="IPR007159">
    <property type="entry name" value="SpoVT-AbrB_dom"/>
</dbReference>
<dbReference type="Gene3D" id="2.10.260.10">
    <property type="match status" value="1"/>
</dbReference>
<evidence type="ECO:0000313" key="3">
    <source>
        <dbReference type="Proteomes" id="UP000825123"/>
    </source>
</evidence>
<proteinExistence type="predicted"/>
<dbReference type="SMART" id="SM00966">
    <property type="entry name" value="SpoVT_AbrB"/>
    <property type="match status" value="1"/>
</dbReference>
<evidence type="ECO:0000313" key="2">
    <source>
        <dbReference type="EMBL" id="BCU68800.1"/>
    </source>
</evidence>
<dbReference type="SUPFAM" id="SSF89447">
    <property type="entry name" value="AbrB/MazE/MraZ-like"/>
    <property type="match status" value="1"/>
</dbReference>
<name>A0A8D5U3L7_9CREN</name>
<dbReference type="Pfam" id="PF04014">
    <property type="entry name" value="MazE_antitoxin"/>
    <property type="match status" value="1"/>
</dbReference>
<accession>A0A8D5U3L7</accession>
<reference evidence="2 3" key="1">
    <citation type="submission" date="2021-04" db="EMBL/GenBank/DDBJ databases">
        <title>Complete genome sequence of Stygiolobus sp. KN-1.</title>
        <authorList>
            <person name="Nakamura K."/>
            <person name="Sakai H."/>
            <person name="Kurosawa N."/>
        </authorList>
    </citation>
    <scope>NUCLEOTIDE SEQUENCE [LARGE SCALE GENOMIC DNA]</scope>
    <source>
        <strain evidence="2 3">KN-1</strain>
    </source>
</reference>
<dbReference type="Proteomes" id="UP000825123">
    <property type="component" value="Chromosome"/>
</dbReference>
<protein>
    <recommendedName>
        <fullName evidence="1">SpoVT-AbrB domain-containing protein</fullName>
    </recommendedName>
</protein>
<evidence type="ECO:0000259" key="1">
    <source>
        <dbReference type="PROSITE" id="PS51740"/>
    </source>
</evidence>
<gene>
    <name evidence="2" type="ORF">KN1_00970</name>
</gene>
<dbReference type="KEGG" id="csty:KN1_00970"/>
<dbReference type="PROSITE" id="PS51740">
    <property type="entry name" value="SPOVT_ABRB"/>
    <property type="match status" value="1"/>
</dbReference>
<dbReference type="GO" id="GO:0003677">
    <property type="term" value="F:DNA binding"/>
    <property type="evidence" value="ECO:0007669"/>
    <property type="project" value="InterPro"/>
</dbReference>
<dbReference type="RefSeq" id="WP_221290405.1">
    <property type="nucleotide sequence ID" value="NZ_AP024597.1"/>
</dbReference>
<dbReference type="AlphaFoldDB" id="A0A8D5U3L7"/>
<dbReference type="InterPro" id="IPR052975">
    <property type="entry name" value="Repressor-like_regulatory"/>
</dbReference>